<gene>
    <name evidence="5" type="ORF">PG999_000223</name>
</gene>
<dbReference type="InterPro" id="IPR050121">
    <property type="entry name" value="Cytochrome_P450_monoxygenase"/>
</dbReference>
<dbReference type="InterPro" id="IPR036396">
    <property type="entry name" value="Cyt_P450_sf"/>
</dbReference>
<evidence type="ECO:0000256" key="3">
    <source>
        <dbReference type="ARBA" id="ARBA00023004"/>
    </source>
</evidence>
<dbReference type="Proteomes" id="UP001392437">
    <property type="component" value="Unassembled WGS sequence"/>
</dbReference>
<proteinExistence type="predicted"/>
<dbReference type="GO" id="GO:0004497">
    <property type="term" value="F:monooxygenase activity"/>
    <property type="evidence" value="ECO:0007669"/>
    <property type="project" value="InterPro"/>
</dbReference>
<feature type="binding site" description="axial binding residue" evidence="4">
    <location>
        <position position="473"/>
    </location>
    <ligand>
        <name>heme</name>
        <dbReference type="ChEBI" id="CHEBI:30413"/>
    </ligand>
    <ligandPart>
        <name>Fe</name>
        <dbReference type="ChEBI" id="CHEBI:18248"/>
    </ligandPart>
</feature>
<dbReference type="SUPFAM" id="SSF48264">
    <property type="entry name" value="Cytochrome P450"/>
    <property type="match status" value="1"/>
</dbReference>
<comment type="cofactor">
    <cofactor evidence="4">
        <name>heme</name>
        <dbReference type="ChEBI" id="CHEBI:30413"/>
    </cofactor>
</comment>
<keyword evidence="1 4" id="KW-0349">Heme</keyword>
<dbReference type="Gene3D" id="1.10.630.10">
    <property type="entry name" value="Cytochrome P450"/>
    <property type="match status" value="1"/>
</dbReference>
<dbReference type="Pfam" id="PF00067">
    <property type="entry name" value="p450"/>
    <property type="match status" value="1"/>
</dbReference>
<reference evidence="5 6" key="1">
    <citation type="submission" date="2023-01" db="EMBL/GenBank/DDBJ databases">
        <title>Analysis of 21 Apiospora genomes using comparative genomics revels a genus with tremendous synthesis potential of carbohydrate active enzymes and secondary metabolites.</title>
        <authorList>
            <person name="Sorensen T."/>
        </authorList>
    </citation>
    <scope>NUCLEOTIDE SEQUENCE [LARGE SCALE GENOMIC DNA]</scope>
    <source>
        <strain evidence="5 6">CBS 117206</strain>
    </source>
</reference>
<evidence type="ECO:0000313" key="6">
    <source>
        <dbReference type="Proteomes" id="UP001392437"/>
    </source>
</evidence>
<evidence type="ECO:0000256" key="2">
    <source>
        <dbReference type="ARBA" id="ARBA00022723"/>
    </source>
</evidence>
<dbReference type="PANTHER" id="PTHR24305:SF172">
    <property type="entry name" value="P450, PUTATIVE (EUROFUNG)-RELATED"/>
    <property type="match status" value="1"/>
</dbReference>
<keyword evidence="2 4" id="KW-0479">Metal-binding</keyword>
<dbReference type="AlphaFoldDB" id="A0AAW0RAV9"/>
<dbReference type="PRINTS" id="PR00463">
    <property type="entry name" value="EP450I"/>
</dbReference>
<organism evidence="5 6">
    <name type="scientific">Apiospora kogelbergensis</name>
    <dbReference type="NCBI Taxonomy" id="1337665"/>
    <lineage>
        <taxon>Eukaryota</taxon>
        <taxon>Fungi</taxon>
        <taxon>Dikarya</taxon>
        <taxon>Ascomycota</taxon>
        <taxon>Pezizomycotina</taxon>
        <taxon>Sordariomycetes</taxon>
        <taxon>Xylariomycetidae</taxon>
        <taxon>Amphisphaeriales</taxon>
        <taxon>Apiosporaceae</taxon>
        <taxon>Apiospora</taxon>
    </lineage>
</organism>
<comment type="caution">
    <text evidence="5">The sequence shown here is derived from an EMBL/GenBank/DDBJ whole genome shotgun (WGS) entry which is preliminary data.</text>
</comment>
<dbReference type="InterPro" id="IPR002401">
    <property type="entry name" value="Cyt_P450_E_grp-I"/>
</dbReference>
<dbReference type="InterPro" id="IPR001128">
    <property type="entry name" value="Cyt_P450"/>
</dbReference>
<evidence type="ECO:0000313" key="5">
    <source>
        <dbReference type="EMBL" id="KAK8132050.1"/>
    </source>
</evidence>
<accession>A0AAW0RAV9</accession>
<evidence type="ECO:0008006" key="7">
    <source>
        <dbReference type="Google" id="ProtNLM"/>
    </source>
</evidence>
<evidence type="ECO:0000256" key="1">
    <source>
        <dbReference type="ARBA" id="ARBA00022617"/>
    </source>
</evidence>
<dbReference type="GO" id="GO:0020037">
    <property type="term" value="F:heme binding"/>
    <property type="evidence" value="ECO:0007669"/>
    <property type="project" value="InterPro"/>
</dbReference>
<sequence>MYMFIGISLLALVLVTAIRPLFDYFRDVRGLRKYPRQNFLSGLTALAYNWEMGMARRPSAKLRTRRLYEAHQAKGPIIRVAPDWLSFGTAAAVKDIYGHKSPLAKNEVYAALQGEGQHLANMTDKAFHSRRRHLVAASYAPKNIEAWQPKTADLARVLVANLDDLCTAPLPKGQLPAPRDLKFDGCLWGLIFGCEGVCQIGMSTKLGFIQQGSDLFELRNPDGSTQKINLIQTLHGYYGPVATLVWDTKNFEKLKFVAGLFSKWYSKGWEHGVEWRRFLTQLVQDREERFHAGEELDDLFQPMLVDRRTGERPEVSLTDRIAEMDQMFAGAIDGTGSSMVNTLYYIIKHPEVYKRVRAEIDAALSPDDVIAPWDKVKTLPFLKACIDEAGRLAPGVAGDLPRKTPPGKDYMVAGVPVPGNTNVSISAYTAQRDPDIFPDPHTFKPERWLIKGEDQLKRMLDVYLVFTMGSRMCMGKSVTVLLQSTYLATLLHRYDFALAHPDWELPKIEFFNMWPQSMPIKIWRRELETPNGVTA</sequence>
<keyword evidence="3 4" id="KW-0408">Iron</keyword>
<name>A0AAW0RAV9_9PEZI</name>
<dbReference type="EMBL" id="JAQQWP010000001">
    <property type="protein sequence ID" value="KAK8132050.1"/>
    <property type="molecule type" value="Genomic_DNA"/>
</dbReference>
<dbReference type="GO" id="GO:0005506">
    <property type="term" value="F:iron ion binding"/>
    <property type="evidence" value="ECO:0007669"/>
    <property type="project" value="InterPro"/>
</dbReference>
<protein>
    <recommendedName>
        <fullName evidence="7">Cytochrome P450</fullName>
    </recommendedName>
</protein>
<evidence type="ECO:0000256" key="4">
    <source>
        <dbReference type="PIRSR" id="PIRSR602401-1"/>
    </source>
</evidence>
<dbReference type="PANTHER" id="PTHR24305">
    <property type="entry name" value="CYTOCHROME P450"/>
    <property type="match status" value="1"/>
</dbReference>
<keyword evidence="6" id="KW-1185">Reference proteome</keyword>
<dbReference type="GO" id="GO:0016705">
    <property type="term" value="F:oxidoreductase activity, acting on paired donors, with incorporation or reduction of molecular oxygen"/>
    <property type="evidence" value="ECO:0007669"/>
    <property type="project" value="InterPro"/>
</dbReference>